<organism evidence="1 2">
    <name type="scientific">Colocasia esculenta</name>
    <name type="common">Wild taro</name>
    <name type="synonym">Arum esculentum</name>
    <dbReference type="NCBI Taxonomy" id="4460"/>
    <lineage>
        <taxon>Eukaryota</taxon>
        <taxon>Viridiplantae</taxon>
        <taxon>Streptophyta</taxon>
        <taxon>Embryophyta</taxon>
        <taxon>Tracheophyta</taxon>
        <taxon>Spermatophyta</taxon>
        <taxon>Magnoliopsida</taxon>
        <taxon>Liliopsida</taxon>
        <taxon>Araceae</taxon>
        <taxon>Aroideae</taxon>
        <taxon>Colocasieae</taxon>
        <taxon>Colocasia</taxon>
    </lineage>
</organism>
<accession>A0A843WPI8</accession>
<evidence type="ECO:0000313" key="1">
    <source>
        <dbReference type="EMBL" id="MQM04580.1"/>
    </source>
</evidence>
<reference evidence="1" key="1">
    <citation type="submission" date="2017-07" db="EMBL/GenBank/DDBJ databases">
        <title>Taro Niue Genome Assembly and Annotation.</title>
        <authorList>
            <person name="Atibalentja N."/>
            <person name="Keating K."/>
            <person name="Fields C.J."/>
        </authorList>
    </citation>
    <scope>NUCLEOTIDE SEQUENCE</scope>
    <source>
        <strain evidence="1">Niue_2</strain>
        <tissue evidence="1">Leaf</tissue>
    </source>
</reference>
<dbReference type="AlphaFoldDB" id="A0A843WPI8"/>
<evidence type="ECO:0000313" key="2">
    <source>
        <dbReference type="Proteomes" id="UP000652761"/>
    </source>
</evidence>
<dbReference type="EMBL" id="NMUH01003245">
    <property type="protein sequence ID" value="MQM04580.1"/>
    <property type="molecule type" value="Genomic_DNA"/>
</dbReference>
<gene>
    <name evidence="1" type="ORF">Taro_037382</name>
</gene>
<comment type="caution">
    <text evidence="1">The sequence shown here is derived from an EMBL/GenBank/DDBJ whole genome shotgun (WGS) entry which is preliminary data.</text>
</comment>
<keyword evidence="2" id="KW-1185">Reference proteome</keyword>
<protein>
    <submittedName>
        <fullName evidence="1">Uncharacterized protein</fullName>
    </submittedName>
</protein>
<proteinExistence type="predicted"/>
<dbReference type="Proteomes" id="UP000652761">
    <property type="component" value="Unassembled WGS sequence"/>
</dbReference>
<sequence>MHRVPNRYKFLKNPSRQNSHTFCSAGEGTAEDFLGDFGWRARFSARFRCKELAWSVRIAGEASYRAFFAKEISEMADRRDWGGGGDDPEESTQRMIERIWESLTDIRRRMDQ</sequence>
<name>A0A843WPI8_COLES</name>